<dbReference type="AlphaFoldDB" id="A0A6P1MGV7"/>
<dbReference type="PANTHER" id="PTHR30203">
    <property type="entry name" value="OUTER MEMBRANE CATION EFFLUX PROTEIN"/>
    <property type="match status" value="1"/>
</dbReference>
<name>A0A6P1MGV7_9BACT</name>
<dbReference type="EMBL" id="CP047593">
    <property type="protein sequence ID" value="QHI70816.1"/>
    <property type="molecule type" value="Genomic_DNA"/>
</dbReference>
<organism evidence="2 3">
    <name type="scientific">Tichowtungia aerotolerans</name>
    <dbReference type="NCBI Taxonomy" id="2697043"/>
    <lineage>
        <taxon>Bacteria</taxon>
        <taxon>Pseudomonadati</taxon>
        <taxon>Kiritimatiellota</taxon>
        <taxon>Tichowtungiia</taxon>
        <taxon>Tichowtungiales</taxon>
        <taxon>Tichowtungiaceae</taxon>
        <taxon>Tichowtungia</taxon>
    </lineage>
</organism>
<dbReference type="SUPFAM" id="SSF56954">
    <property type="entry name" value="Outer membrane efflux proteins (OEP)"/>
    <property type="match status" value="1"/>
</dbReference>
<proteinExistence type="inferred from homology"/>
<protein>
    <submittedName>
        <fullName evidence="2">TolC family protein</fullName>
    </submittedName>
</protein>
<evidence type="ECO:0000313" key="2">
    <source>
        <dbReference type="EMBL" id="QHI70816.1"/>
    </source>
</evidence>
<dbReference type="RefSeq" id="WP_160629988.1">
    <property type="nucleotide sequence ID" value="NZ_CP047593.1"/>
</dbReference>
<keyword evidence="3" id="KW-1185">Reference proteome</keyword>
<comment type="similarity">
    <text evidence="1">Belongs to the outer membrane factor (OMF) (TC 1.B.17) family.</text>
</comment>
<evidence type="ECO:0000256" key="1">
    <source>
        <dbReference type="ARBA" id="ARBA00007613"/>
    </source>
</evidence>
<dbReference type="PANTHER" id="PTHR30203:SF24">
    <property type="entry name" value="BLR4935 PROTEIN"/>
    <property type="match status" value="1"/>
</dbReference>
<reference evidence="2 3" key="1">
    <citation type="submission" date="2020-01" db="EMBL/GenBank/DDBJ databases">
        <title>Ponticoccus aerotolerans gen. nov., sp. nov., an anaerobic bacterium and proposal of Ponticoccusceae fam. nov., Ponticoccusles ord. nov. and Ponticoccuse classis nov. in the phylum Kiritimatiellaeota.</title>
        <authorList>
            <person name="Zhou L.Y."/>
            <person name="Du Z.J."/>
        </authorList>
    </citation>
    <scope>NUCLEOTIDE SEQUENCE [LARGE SCALE GENOMIC DNA]</scope>
    <source>
        <strain evidence="2 3">S-5007</strain>
    </source>
</reference>
<dbReference type="Pfam" id="PF02321">
    <property type="entry name" value="OEP"/>
    <property type="match status" value="2"/>
</dbReference>
<dbReference type="GO" id="GO:0015562">
    <property type="term" value="F:efflux transmembrane transporter activity"/>
    <property type="evidence" value="ECO:0007669"/>
    <property type="project" value="InterPro"/>
</dbReference>
<dbReference type="InterPro" id="IPR010131">
    <property type="entry name" value="MdtP/NodT-like"/>
</dbReference>
<dbReference type="InterPro" id="IPR003423">
    <property type="entry name" value="OMP_efflux"/>
</dbReference>
<dbReference type="Gene3D" id="1.20.1600.10">
    <property type="entry name" value="Outer membrane efflux proteins (OEP)"/>
    <property type="match status" value="1"/>
</dbReference>
<gene>
    <name evidence="2" type="ORF">GT409_15660</name>
</gene>
<dbReference type="Proteomes" id="UP000464954">
    <property type="component" value="Chromosome"/>
</dbReference>
<accession>A0A6P1MGV7</accession>
<evidence type="ECO:0000313" key="3">
    <source>
        <dbReference type="Proteomes" id="UP000464954"/>
    </source>
</evidence>
<sequence length="401" mass="44136">MKFIFVLLCSIAYTGFSESGKLTLDRALDRARQNSPRLQAAQVAAEAAAAARSTAGLWKNPELDFEAEGVGGDLDGVNDTSYTLSVKQTFERGGKRALERQVAGKAVDVAEQSRAVRELELLSEVRRAFIDVFAQQEIGAVRAEQEQLGRAFVEVAKSRYEAGGGSELDVVQAELAMEEILLSQTCCFGDLEAARIQLASLIGVPESEMAELAGSYYELEEISERQLADSHPVLQRLDAQVEMLRAKAARERAADTADITLGAGMRHESAEELSSFVFGASIPLNFVRSGRAAETAALLDAEALAAEREEIRRDWQAQLSRLIAIFRGARTEAEMTAERLLPKARQAYEVSKAGYDAGRFSWFELINAQQHLAEIRVRHIEALRDAHAARAEITRFLEEEL</sequence>
<dbReference type="KEGG" id="taer:GT409_15660"/>